<reference evidence="3" key="1">
    <citation type="submission" date="2019-05" db="EMBL/GenBank/DDBJ databases">
        <authorList>
            <consortium name="Pathogen Informatics"/>
        </authorList>
    </citation>
    <scope>NUCLEOTIDE SEQUENCE [LARGE SCALE GENOMIC DNA]</scope>
    <source>
        <strain evidence="3">NCTC12965</strain>
    </source>
</reference>
<feature type="domain" description="LysR substrate-binding" evidence="2">
    <location>
        <begin position="2"/>
        <end position="73"/>
    </location>
</feature>
<dbReference type="Gene3D" id="3.40.190.290">
    <property type="match status" value="1"/>
</dbReference>
<dbReference type="InterPro" id="IPR058163">
    <property type="entry name" value="LysR-type_TF_proteobact-type"/>
</dbReference>
<organism evidence="3">
    <name type="scientific">Serratia fonticola</name>
    <dbReference type="NCBI Taxonomy" id="47917"/>
    <lineage>
        <taxon>Bacteria</taxon>
        <taxon>Pseudomonadati</taxon>
        <taxon>Pseudomonadota</taxon>
        <taxon>Gammaproteobacteria</taxon>
        <taxon>Enterobacterales</taxon>
        <taxon>Yersiniaceae</taxon>
        <taxon>Serratia</taxon>
    </lineage>
</organism>
<name>A0A4U9W6F2_SERFO</name>
<dbReference type="PANTHER" id="PTHR30537">
    <property type="entry name" value="HTH-TYPE TRANSCRIPTIONAL REGULATOR"/>
    <property type="match status" value="1"/>
</dbReference>
<evidence type="ECO:0000259" key="2">
    <source>
        <dbReference type="Pfam" id="PF03466"/>
    </source>
</evidence>
<dbReference type="InterPro" id="IPR005119">
    <property type="entry name" value="LysR_subst-bd"/>
</dbReference>
<accession>A0A4U9W6F2</accession>
<dbReference type="AlphaFoldDB" id="A0A4U9W6F2"/>
<dbReference type="PANTHER" id="PTHR30537:SF5">
    <property type="entry name" value="HTH-TYPE TRANSCRIPTIONAL ACTIVATOR TTDR-RELATED"/>
    <property type="match status" value="1"/>
</dbReference>
<gene>
    <name evidence="3" type="ORF">NCTC12965_06710</name>
</gene>
<evidence type="ECO:0000256" key="1">
    <source>
        <dbReference type="ARBA" id="ARBA00009437"/>
    </source>
</evidence>
<protein>
    <submittedName>
        <fullName evidence="3">LysR family transcriptional regulator</fullName>
    </submittedName>
</protein>
<proteinExistence type="inferred from homology"/>
<sequence>MDDLQAIADAAVAGFGIAWLPCWLIRDALLEGRLQQVLGEIPGKDFEVHAVWPLTPHLPLKVRLAVDALVSHLPARMAL</sequence>
<comment type="similarity">
    <text evidence="1">Belongs to the LysR transcriptional regulatory family.</text>
</comment>
<dbReference type="SUPFAM" id="SSF53850">
    <property type="entry name" value="Periplasmic binding protein-like II"/>
    <property type="match status" value="1"/>
</dbReference>
<evidence type="ECO:0000313" key="3">
    <source>
        <dbReference type="EMBL" id="VTR54349.1"/>
    </source>
</evidence>
<dbReference type="Pfam" id="PF03466">
    <property type="entry name" value="LysR_substrate"/>
    <property type="match status" value="1"/>
</dbReference>
<dbReference type="EMBL" id="CABEEZ010000133">
    <property type="protein sequence ID" value="VTR54349.1"/>
    <property type="molecule type" value="Genomic_DNA"/>
</dbReference>